<dbReference type="Pfam" id="PF04089">
    <property type="entry name" value="BRICHOS"/>
    <property type="match status" value="3"/>
</dbReference>
<feature type="domain" description="BRICHOS" evidence="2">
    <location>
        <begin position="1"/>
        <end position="79"/>
    </location>
</feature>
<reference evidence="3 4" key="1">
    <citation type="journal article" date="2018" name="Proc. R. Soc. B">
        <title>A non-coding region near Follistatin controls head colour polymorphism in the Gouldian finch.</title>
        <authorList>
            <person name="Toomey M.B."/>
            <person name="Marques C.I."/>
            <person name="Andrade P."/>
            <person name="Araujo P.M."/>
            <person name="Sabatino S."/>
            <person name="Gazda M.A."/>
            <person name="Afonso S."/>
            <person name="Lopes R.J."/>
            <person name="Corbo J.C."/>
            <person name="Carneiro M."/>
        </authorList>
    </citation>
    <scope>NUCLEOTIDE SEQUENCE [LARGE SCALE GENOMIC DNA]</scope>
    <source>
        <strain evidence="3">Red01</strain>
        <tissue evidence="3">Muscle</tissue>
    </source>
</reference>
<feature type="domain" description="BRICHOS" evidence="2">
    <location>
        <begin position="376"/>
        <end position="469"/>
    </location>
</feature>
<evidence type="ECO:0000313" key="3">
    <source>
        <dbReference type="EMBL" id="RLV83460.1"/>
    </source>
</evidence>
<comment type="caution">
    <text evidence="3">The sequence shown here is derived from an EMBL/GenBank/DDBJ whole genome shotgun (WGS) entry which is preliminary data.</text>
</comment>
<dbReference type="PROSITE" id="PS50869">
    <property type="entry name" value="BRICHOS"/>
    <property type="match status" value="3"/>
</dbReference>
<evidence type="ECO:0000256" key="1">
    <source>
        <dbReference type="ARBA" id="ARBA00023157"/>
    </source>
</evidence>
<keyword evidence="1" id="KW-1015">Disulfide bond</keyword>
<gene>
    <name evidence="3" type="ORF">DV515_00016452</name>
</gene>
<feature type="non-terminal residue" evidence="3">
    <location>
        <position position="1"/>
    </location>
</feature>
<dbReference type="PANTHER" id="PTHR16483">
    <property type="entry name" value="GASTROKINE 1"/>
    <property type="match status" value="1"/>
</dbReference>
<evidence type="ECO:0000259" key="2">
    <source>
        <dbReference type="PROSITE" id="PS50869"/>
    </source>
</evidence>
<accession>A0A3L8RSY2</accession>
<dbReference type="SMART" id="SM01039">
    <property type="entry name" value="BRICHOS"/>
    <property type="match status" value="3"/>
</dbReference>
<dbReference type="InterPro" id="IPR051772">
    <property type="entry name" value="Gastrokine"/>
</dbReference>
<dbReference type="OrthoDB" id="8674753at2759"/>
<dbReference type="InterPro" id="IPR007084">
    <property type="entry name" value="BRICHOS_dom"/>
</dbReference>
<dbReference type="Gene3D" id="3.30.390.150">
    <property type="match status" value="3"/>
</dbReference>
<dbReference type="AlphaFoldDB" id="A0A3L8RSY2"/>
<proteinExistence type="predicted"/>
<sequence length="502" mass="55743">GIIATKLVQQNTCYISVMNRNEMPTFENLLQLASQNRNQISLGRPTKKITFVTNGLVSNLQSYGTEIVAMCSGLTTYMAYEVHSESLHVPQENLGSCITIDVLRTVELKYCNGNGNWNGNIPPQQIPGGIFNNTQGSIFNNTQVIIGGQSQIVTINRQWRVAVIEQRSFSGSWKTLWNYNTRVIATKVTQQNTCYISIMNKNEMPSFNNLARLAEDSRNQISHGRPTKKITFVTNGLVSNLQSYGSDVFSMCSGLTTYMAYENQIGHGRPTKEITFVASALVNNLQSYGSDVFSMCSGLTTYMAYEVHGFQGPQVNPGSCITLDVLSVVDLKYCLGNFHGNGQSQQTGNNCHFSGACVYQNLTLSSQTREVIIEQRSEQLSWKTIWNYNTGIIATKVVQQRTCYISTMNRNEMPIFDALVHYVSENRNQISLGRPTKKITFVTNGLVSNLQSYGSDVFSMCSGLTTYMAYEVHGTQLNQGSCLSLDVLKLVDLNYCGGNIKA</sequence>
<keyword evidence="4" id="KW-1185">Reference proteome</keyword>
<dbReference type="EMBL" id="QUSF01000319">
    <property type="protein sequence ID" value="RLV83460.1"/>
    <property type="molecule type" value="Genomic_DNA"/>
</dbReference>
<dbReference type="Proteomes" id="UP000276834">
    <property type="component" value="Unassembled WGS sequence"/>
</dbReference>
<protein>
    <recommendedName>
        <fullName evidence="2">BRICHOS domain-containing protein</fullName>
    </recommendedName>
</protein>
<organism evidence="3 4">
    <name type="scientific">Chloebia gouldiae</name>
    <name type="common">Gouldian finch</name>
    <name type="synonym">Erythrura gouldiae</name>
    <dbReference type="NCBI Taxonomy" id="44316"/>
    <lineage>
        <taxon>Eukaryota</taxon>
        <taxon>Metazoa</taxon>
        <taxon>Chordata</taxon>
        <taxon>Craniata</taxon>
        <taxon>Vertebrata</taxon>
        <taxon>Euteleostomi</taxon>
        <taxon>Archelosauria</taxon>
        <taxon>Archosauria</taxon>
        <taxon>Dinosauria</taxon>
        <taxon>Saurischia</taxon>
        <taxon>Theropoda</taxon>
        <taxon>Coelurosauria</taxon>
        <taxon>Aves</taxon>
        <taxon>Neognathae</taxon>
        <taxon>Neoaves</taxon>
        <taxon>Telluraves</taxon>
        <taxon>Australaves</taxon>
        <taxon>Passeriformes</taxon>
        <taxon>Passeroidea</taxon>
        <taxon>Passeridae</taxon>
        <taxon>Chloebia</taxon>
    </lineage>
</organism>
<name>A0A3L8RSY2_CHLGU</name>
<feature type="domain" description="BRICHOS" evidence="2">
    <location>
        <begin position="167"/>
        <end position="260"/>
    </location>
</feature>
<evidence type="ECO:0000313" key="4">
    <source>
        <dbReference type="Proteomes" id="UP000276834"/>
    </source>
</evidence>